<evidence type="ECO:0000256" key="12">
    <source>
        <dbReference type="ARBA" id="ARBA00029903"/>
    </source>
</evidence>
<evidence type="ECO:0000256" key="4">
    <source>
        <dbReference type="ARBA" id="ARBA00021721"/>
    </source>
</evidence>
<dbReference type="Pfam" id="PF05826">
    <property type="entry name" value="Phospholip_A2_2"/>
    <property type="match status" value="1"/>
</dbReference>
<keyword evidence="8" id="KW-0106">Calcium</keyword>
<dbReference type="OrthoDB" id="6075074at2759"/>
<evidence type="ECO:0000256" key="2">
    <source>
        <dbReference type="ARBA" id="ARBA00004613"/>
    </source>
</evidence>
<evidence type="ECO:0000256" key="6">
    <source>
        <dbReference type="ARBA" id="ARBA00022723"/>
    </source>
</evidence>
<dbReference type="SUPFAM" id="SSF48619">
    <property type="entry name" value="Phospholipase A2, PLA2"/>
    <property type="match status" value="1"/>
</dbReference>
<dbReference type="CTD" id="31747"/>
<evidence type="ECO:0000313" key="14">
    <source>
        <dbReference type="Proteomes" id="UP000504606"/>
    </source>
</evidence>
<dbReference type="GO" id="GO:0005576">
    <property type="term" value="C:extracellular region"/>
    <property type="evidence" value="ECO:0007669"/>
    <property type="project" value="UniProtKB-SubCell"/>
</dbReference>
<gene>
    <name evidence="15" type="primary">LOC113210539</name>
</gene>
<keyword evidence="11" id="KW-1015">Disulfide bond</keyword>
<keyword evidence="7" id="KW-0378">Hydrolase</keyword>
<protein>
    <recommendedName>
        <fullName evidence="4">Phospholipase A2</fullName>
        <ecNumber evidence="3">3.1.1.4</ecNumber>
    </recommendedName>
    <alternativeName>
        <fullName evidence="12">Phosphatidylcholine 2-acylhydrolase</fullName>
    </alternativeName>
</protein>
<dbReference type="Proteomes" id="UP000504606">
    <property type="component" value="Unplaced"/>
</dbReference>
<dbReference type="PROSITE" id="PS00118">
    <property type="entry name" value="PA2_HIS"/>
    <property type="match status" value="1"/>
</dbReference>
<keyword evidence="10" id="KW-0443">Lipid metabolism</keyword>
<dbReference type="GO" id="GO:0016042">
    <property type="term" value="P:lipid catabolic process"/>
    <property type="evidence" value="ECO:0007669"/>
    <property type="project" value="UniProtKB-KW"/>
</dbReference>
<evidence type="ECO:0000256" key="1">
    <source>
        <dbReference type="ARBA" id="ARBA00001913"/>
    </source>
</evidence>
<dbReference type="InterPro" id="IPR016090">
    <property type="entry name" value="PLA2-like_dom"/>
</dbReference>
<name>A0A9C6U8G3_FRAOC</name>
<dbReference type="InterPro" id="IPR033113">
    <property type="entry name" value="PLA2_histidine"/>
</dbReference>
<comment type="cofactor">
    <cofactor evidence="1">
        <name>Ca(2+)</name>
        <dbReference type="ChEBI" id="CHEBI:29108"/>
    </cofactor>
</comment>
<evidence type="ECO:0000256" key="9">
    <source>
        <dbReference type="ARBA" id="ARBA00022963"/>
    </source>
</evidence>
<dbReference type="GO" id="GO:0046872">
    <property type="term" value="F:metal ion binding"/>
    <property type="evidence" value="ECO:0007669"/>
    <property type="project" value="UniProtKB-KW"/>
</dbReference>
<evidence type="ECO:0000256" key="8">
    <source>
        <dbReference type="ARBA" id="ARBA00022837"/>
    </source>
</evidence>
<dbReference type="CDD" id="cd04704">
    <property type="entry name" value="PLA2_bee_venom_like"/>
    <property type="match status" value="1"/>
</dbReference>
<keyword evidence="5" id="KW-0964">Secreted</keyword>
<dbReference type="EC" id="3.1.1.4" evidence="3"/>
<dbReference type="AlphaFoldDB" id="A0A9C6U8G3"/>
<dbReference type="GO" id="GO:0004623">
    <property type="term" value="F:phospholipase A2 activity"/>
    <property type="evidence" value="ECO:0007669"/>
    <property type="project" value="UniProtKB-EC"/>
</dbReference>
<dbReference type="FunFam" id="1.20.90.10:FF:000002">
    <property type="entry name" value="Phospholipase A2 group III"/>
    <property type="match status" value="1"/>
</dbReference>
<dbReference type="RefSeq" id="XP_052125527.1">
    <property type="nucleotide sequence ID" value="XM_052269567.1"/>
</dbReference>
<evidence type="ECO:0000313" key="15">
    <source>
        <dbReference type="RefSeq" id="XP_052125527.1"/>
    </source>
</evidence>
<sequence>MKGVPVTEVDSVDRPQLHLRQVTDGRHFVQLIYSGEDELRDCEYVTHAPTVHAFLDTFRHDMEAVRHGGGGDAGARNVTVRVLGDDEALPDDLAAWLDYPRLREACEENHNQIRRLLDGHQRGEESAKHELERRKRSLQDALMAPGTKWCGKHHRADTYSSLGAFSHTDRCCRRHDQCKMAIPSFATKFGLFNHRPFTISYCGCDKRFRTCLKVAGNGPANLVGKLFFNVVQTKCFVLKPKKVCLKTSWWGKCIKWQVKKQAHLRDNTPY</sequence>
<keyword evidence="14" id="KW-1185">Reference proteome</keyword>
<comment type="subcellular location">
    <subcellularLocation>
        <location evidence="2">Secreted</location>
    </subcellularLocation>
</comment>
<evidence type="ECO:0000256" key="10">
    <source>
        <dbReference type="ARBA" id="ARBA00023098"/>
    </source>
</evidence>
<evidence type="ECO:0000256" key="11">
    <source>
        <dbReference type="ARBA" id="ARBA00023157"/>
    </source>
</evidence>
<organism evidence="14 15">
    <name type="scientific">Frankliniella occidentalis</name>
    <name type="common">Western flower thrips</name>
    <name type="synonym">Euthrips occidentalis</name>
    <dbReference type="NCBI Taxonomy" id="133901"/>
    <lineage>
        <taxon>Eukaryota</taxon>
        <taxon>Metazoa</taxon>
        <taxon>Ecdysozoa</taxon>
        <taxon>Arthropoda</taxon>
        <taxon>Hexapoda</taxon>
        <taxon>Insecta</taxon>
        <taxon>Pterygota</taxon>
        <taxon>Neoptera</taxon>
        <taxon>Paraneoptera</taxon>
        <taxon>Thysanoptera</taxon>
        <taxon>Terebrantia</taxon>
        <taxon>Thripoidea</taxon>
        <taxon>Thripidae</taxon>
        <taxon>Frankliniella</taxon>
    </lineage>
</organism>
<evidence type="ECO:0000256" key="5">
    <source>
        <dbReference type="ARBA" id="ARBA00022525"/>
    </source>
</evidence>
<keyword evidence="9" id="KW-0442">Lipid degradation</keyword>
<dbReference type="Gene3D" id="1.20.90.10">
    <property type="entry name" value="Phospholipase A2 domain"/>
    <property type="match status" value="1"/>
</dbReference>
<reference evidence="15" key="1">
    <citation type="submission" date="2025-08" db="UniProtKB">
        <authorList>
            <consortium name="RefSeq"/>
        </authorList>
    </citation>
    <scope>IDENTIFICATION</scope>
    <source>
        <tissue evidence="15">Whole organism</tissue>
    </source>
</reference>
<feature type="domain" description="Phospholipase A2-like central" evidence="13">
    <location>
        <begin position="144"/>
        <end position="238"/>
    </location>
</feature>
<accession>A0A9C6U8G3</accession>
<keyword evidence="6" id="KW-0479">Metal-binding</keyword>
<dbReference type="GO" id="GO:0050482">
    <property type="term" value="P:arachidonate secretion"/>
    <property type="evidence" value="ECO:0007669"/>
    <property type="project" value="InterPro"/>
</dbReference>
<dbReference type="KEGG" id="foc:113210539"/>
<dbReference type="GeneID" id="113210539"/>
<proteinExistence type="predicted"/>
<evidence type="ECO:0000256" key="7">
    <source>
        <dbReference type="ARBA" id="ARBA00022801"/>
    </source>
</evidence>
<dbReference type="GO" id="GO:0006644">
    <property type="term" value="P:phospholipid metabolic process"/>
    <property type="evidence" value="ECO:0007669"/>
    <property type="project" value="InterPro"/>
</dbReference>
<evidence type="ECO:0000256" key="3">
    <source>
        <dbReference type="ARBA" id="ARBA00013278"/>
    </source>
</evidence>
<dbReference type="InterPro" id="IPR036444">
    <property type="entry name" value="PLipase_A2_dom_sf"/>
</dbReference>
<dbReference type="PANTHER" id="PTHR12253">
    <property type="entry name" value="RH14732P"/>
    <property type="match status" value="1"/>
</dbReference>
<evidence type="ECO:0000259" key="13">
    <source>
        <dbReference type="Pfam" id="PF05826"/>
    </source>
</evidence>